<evidence type="ECO:0000313" key="1">
    <source>
        <dbReference type="EMBL" id="CAK9190186.1"/>
    </source>
</evidence>
<dbReference type="EMBL" id="OZ019893">
    <property type="protein sequence ID" value="CAK9190186.1"/>
    <property type="molecule type" value="Genomic_DNA"/>
</dbReference>
<name>A0ABP0T992_9BRYO</name>
<sequence>MIYSIINVVSSSYFGEQLDVEDGIGDDSQWDCKTHPDHLPKVKVKAESLGVIDNKLRDRIQKELDLYFSFRNNEQLMAMYKDNVDNGKELFKFVFIDEAMHLFRPPELNIMPNALPDDDNDIDVQVCDHEDMFGMVNVNFLGQDIKNAMNAALDMATPSDLANEASRSGSC</sequence>
<organism evidence="1 2">
    <name type="scientific">Sphagnum troendelagicum</name>
    <dbReference type="NCBI Taxonomy" id="128251"/>
    <lineage>
        <taxon>Eukaryota</taxon>
        <taxon>Viridiplantae</taxon>
        <taxon>Streptophyta</taxon>
        <taxon>Embryophyta</taxon>
        <taxon>Bryophyta</taxon>
        <taxon>Sphagnophytina</taxon>
        <taxon>Sphagnopsida</taxon>
        <taxon>Sphagnales</taxon>
        <taxon>Sphagnaceae</taxon>
        <taxon>Sphagnum</taxon>
    </lineage>
</organism>
<reference evidence="1 2" key="1">
    <citation type="submission" date="2024-02" db="EMBL/GenBank/DDBJ databases">
        <authorList>
            <consortium name="ELIXIR-Norway"/>
            <consortium name="Elixir Norway"/>
        </authorList>
    </citation>
    <scope>NUCLEOTIDE SEQUENCE [LARGE SCALE GENOMIC DNA]</scope>
</reference>
<protein>
    <submittedName>
        <fullName evidence="1">Uncharacterized protein</fullName>
    </submittedName>
</protein>
<gene>
    <name evidence="1" type="ORF">CSSPTR1EN2_LOCUS736</name>
</gene>
<accession>A0ABP0T992</accession>
<dbReference type="Proteomes" id="UP001497512">
    <property type="component" value="Chromosome 1"/>
</dbReference>
<proteinExistence type="predicted"/>
<keyword evidence="2" id="KW-1185">Reference proteome</keyword>
<evidence type="ECO:0000313" key="2">
    <source>
        <dbReference type="Proteomes" id="UP001497512"/>
    </source>
</evidence>